<dbReference type="PROSITE" id="PS51186">
    <property type="entry name" value="GNAT"/>
    <property type="match status" value="1"/>
</dbReference>
<keyword evidence="1 4" id="KW-0808">Transferase</keyword>
<proteinExistence type="predicted"/>
<accession>A0A161XFK7</accession>
<dbReference type="InterPro" id="IPR050769">
    <property type="entry name" value="NAT_camello-type"/>
</dbReference>
<dbReference type="GO" id="GO:0008080">
    <property type="term" value="F:N-acetyltransferase activity"/>
    <property type="evidence" value="ECO:0007669"/>
    <property type="project" value="InterPro"/>
</dbReference>
<dbReference type="PATRIC" id="fig|43678.3.peg.1881"/>
<dbReference type="InterPro" id="IPR016181">
    <property type="entry name" value="Acyl_CoA_acyltransferase"/>
</dbReference>
<dbReference type="InterPro" id="IPR000182">
    <property type="entry name" value="GNAT_dom"/>
</dbReference>
<feature type="compositionally biased region" description="Gly residues" evidence="2">
    <location>
        <begin position="66"/>
        <end position="76"/>
    </location>
</feature>
<sequence length="251" mass="26271">MSAPTTSRAGVGNPPDGAADPGESSRRARRVREVADGVARLVESARRDGHGGRAPDGAARPDGSRHGGAGSPGDGAGVTVRLVTPVEHEAVADLLEAAYGFEYTISESYRDVLRDVASRAAEHDVWVAVDDDTGALLGTVATPPPGRHISPLALDGELDFRLLGVAPAARGRGIGTTLTRHVLDVARAQGAQRVVMNSGPQMTRAHRLYEALGFRRLPERETRVIEGEGGGRLHAYGLDLPPVEAPAPQSP</sequence>
<feature type="compositionally biased region" description="Basic and acidic residues" evidence="2">
    <location>
        <begin position="23"/>
        <end position="35"/>
    </location>
</feature>
<dbReference type="EMBL" id="LRIE01000069">
    <property type="protein sequence ID" value="KZM35537.1"/>
    <property type="molecule type" value="Genomic_DNA"/>
</dbReference>
<dbReference type="CDD" id="cd04301">
    <property type="entry name" value="NAT_SF"/>
    <property type="match status" value="1"/>
</dbReference>
<dbReference type="PANTHER" id="PTHR13947">
    <property type="entry name" value="GNAT FAMILY N-ACETYLTRANSFERASE"/>
    <property type="match status" value="1"/>
</dbReference>
<feature type="domain" description="N-acetyltransferase" evidence="3">
    <location>
        <begin position="78"/>
        <end position="243"/>
    </location>
</feature>
<keyword evidence="4" id="KW-0012">Acyltransferase</keyword>
<name>A0A161XFK7_9CELL</name>
<dbReference type="EC" id="2.3.1.189" evidence="4"/>
<protein>
    <submittedName>
        <fullName evidence="4">Mycothiol acetyltransferase</fullName>
        <ecNumber evidence="4">2.3.1.189</ecNumber>
    </submittedName>
</protein>
<dbReference type="PANTHER" id="PTHR13947:SF37">
    <property type="entry name" value="LD18367P"/>
    <property type="match status" value="1"/>
</dbReference>
<gene>
    <name evidence="4" type="primary">mshD_4</name>
    <name evidence="4" type="ORF">OJAG_18020</name>
</gene>
<reference evidence="4 5" key="1">
    <citation type="submission" date="2016-01" db="EMBL/GenBank/DDBJ databases">
        <title>Genome sequence of Oerskovia enterophila VJag, an agar and cellulose degrading bacterium.</title>
        <authorList>
            <person name="Poehlein A."/>
            <person name="Jag V."/>
            <person name="Bengelsdorf F."/>
            <person name="Duerre P."/>
            <person name="Daniel R."/>
        </authorList>
    </citation>
    <scope>NUCLEOTIDE SEQUENCE [LARGE SCALE GENOMIC DNA]</scope>
    <source>
        <strain evidence="4 5">VJag</strain>
    </source>
</reference>
<dbReference type="Pfam" id="PF00583">
    <property type="entry name" value="Acetyltransf_1"/>
    <property type="match status" value="1"/>
</dbReference>
<dbReference type="RefSeq" id="WP_082848918.1">
    <property type="nucleotide sequence ID" value="NZ_LRIE01000069.1"/>
</dbReference>
<dbReference type="OrthoDB" id="273614at2"/>
<evidence type="ECO:0000313" key="5">
    <source>
        <dbReference type="Proteomes" id="UP000076447"/>
    </source>
</evidence>
<dbReference type="AlphaFoldDB" id="A0A161XFK7"/>
<dbReference type="SUPFAM" id="SSF55729">
    <property type="entry name" value="Acyl-CoA N-acyltransferases (Nat)"/>
    <property type="match status" value="1"/>
</dbReference>
<organism evidence="4 5">
    <name type="scientific">Oerskovia enterophila</name>
    <dbReference type="NCBI Taxonomy" id="43678"/>
    <lineage>
        <taxon>Bacteria</taxon>
        <taxon>Bacillati</taxon>
        <taxon>Actinomycetota</taxon>
        <taxon>Actinomycetes</taxon>
        <taxon>Micrococcales</taxon>
        <taxon>Cellulomonadaceae</taxon>
        <taxon>Oerskovia</taxon>
    </lineage>
</organism>
<dbReference type="Proteomes" id="UP000076447">
    <property type="component" value="Unassembled WGS sequence"/>
</dbReference>
<comment type="caution">
    <text evidence="4">The sequence shown here is derived from an EMBL/GenBank/DDBJ whole genome shotgun (WGS) entry which is preliminary data.</text>
</comment>
<dbReference type="STRING" id="43678.OJAG_18020"/>
<dbReference type="GO" id="GO:0035447">
    <property type="term" value="F:mycothiol synthase activity"/>
    <property type="evidence" value="ECO:0007669"/>
    <property type="project" value="UniProtKB-EC"/>
</dbReference>
<evidence type="ECO:0000313" key="4">
    <source>
        <dbReference type="EMBL" id="KZM35537.1"/>
    </source>
</evidence>
<evidence type="ECO:0000259" key="3">
    <source>
        <dbReference type="PROSITE" id="PS51186"/>
    </source>
</evidence>
<feature type="region of interest" description="Disordered" evidence="2">
    <location>
        <begin position="1"/>
        <end position="78"/>
    </location>
</feature>
<evidence type="ECO:0000256" key="2">
    <source>
        <dbReference type="SAM" id="MobiDB-lite"/>
    </source>
</evidence>
<dbReference type="Gene3D" id="3.40.630.30">
    <property type="match status" value="1"/>
</dbReference>
<feature type="compositionally biased region" description="Basic and acidic residues" evidence="2">
    <location>
        <begin position="43"/>
        <end position="53"/>
    </location>
</feature>
<evidence type="ECO:0000256" key="1">
    <source>
        <dbReference type="ARBA" id="ARBA00022679"/>
    </source>
</evidence>